<evidence type="ECO:0000256" key="1">
    <source>
        <dbReference type="ARBA" id="ARBA00022614"/>
    </source>
</evidence>
<proteinExistence type="predicted"/>
<keyword evidence="2" id="KW-0677">Repeat</keyword>
<comment type="caution">
    <text evidence="5">The sequence shown here is derived from an EMBL/GenBank/DDBJ whole genome shotgun (WGS) entry which is preliminary data.</text>
</comment>
<dbReference type="InterPro" id="IPR001611">
    <property type="entry name" value="Leu-rich_rpt"/>
</dbReference>
<keyword evidence="1" id="KW-0433">Leucine-rich repeat</keyword>
<evidence type="ECO:0000313" key="6">
    <source>
        <dbReference type="Proteomes" id="UP001346149"/>
    </source>
</evidence>
<protein>
    <submittedName>
        <fullName evidence="5">Uncharacterized protein</fullName>
    </submittedName>
</protein>
<dbReference type="PANTHER" id="PTHR45752">
    <property type="entry name" value="LEUCINE-RICH REPEAT-CONTAINING"/>
    <property type="match status" value="1"/>
</dbReference>
<keyword evidence="6" id="KW-1185">Reference proteome</keyword>
<gene>
    <name evidence="5" type="ORF">SAY86_021917</name>
</gene>
<accession>A0AAN7MT67</accession>
<dbReference type="SUPFAM" id="SSF52058">
    <property type="entry name" value="L domain-like"/>
    <property type="match status" value="1"/>
</dbReference>
<dbReference type="PANTHER" id="PTHR45752:SF187">
    <property type="entry name" value="LEUCINE-RICH REPEAT AND IQ DOMAIN-CONTAINING PROTEIN 4"/>
    <property type="match status" value="1"/>
</dbReference>
<dbReference type="SMART" id="SM00369">
    <property type="entry name" value="LRR_TYP"/>
    <property type="match status" value="7"/>
</dbReference>
<dbReference type="InterPro" id="IPR032675">
    <property type="entry name" value="LRR_dom_sf"/>
</dbReference>
<dbReference type="InterPro" id="IPR050715">
    <property type="entry name" value="LRR-SigEffector_domain"/>
</dbReference>
<evidence type="ECO:0000313" key="5">
    <source>
        <dbReference type="EMBL" id="KAK4801430.1"/>
    </source>
</evidence>
<name>A0AAN7MT67_TRANT</name>
<sequence>MHGEGGSSSSASYPSDQRPPRPFYPGSIAARRTPIQKARSLPSPAINRPTKFRAPPSPMASPCPSRGEIVADVAQKRCALLRLGPRPDHEMVDAARSRLREKEAALSKKLQEIVLSPRPDNFDRLEWRARLAQNEKACREAAEKEIRVCRTIVSLDEMHEECEKLLKEAEKRLVKIYESADDTIEDNRNSDPSTNERFHQESVKYLQDLLEQNWLERVNLSGKRLQLLPDELFGRIHGVTVLNLSGNQLEVIPDSIAVLGQLEELKISSNLLLSLPDTIGSLNRLKILNASGNKIRTLPDSINYCRSLLELDVSFNNLVYLPTNIGHELLNLQVLSIQYNKIQSLPSSICAMTSLRYLDAHFNELHGLPTLIGQLKSLQTLNLSSNFADLTELPHSIGDLTELRELDVSRNQIHSLPTSFIRLNKLVKLDLEQNPLSFPPIEVAREGIEAVRLYMAKRWRSSIPRDQEGQLMAPDTNWMVDTRCHFVELLCICCFQDCFRICNGNGRRVS</sequence>
<organism evidence="5 6">
    <name type="scientific">Trapa natans</name>
    <name type="common">Water chestnut</name>
    <dbReference type="NCBI Taxonomy" id="22666"/>
    <lineage>
        <taxon>Eukaryota</taxon>
        <taxon>Viridiplantae</taxon>
        <taxon>Streptophyta</taxon>
        <taxon>Embryophyta</taxon>
        <taxon>Tracheophyta</taxon>
        <taxon>Spermatophyta</taxon>
        <taxon>Magnoliopsida</taxon>
        <taxon>eudicotyledons</taxon>
        <taxon>Gunneridae</taxon>
        <taxon>Pentapetalae</taxon>
        <taxon>rosids</taxon>
        <taxon>malvids</taxon>
        <taxon>Myrtales</taxon>
        <taxon>Lythraceae</taxon>
        <taxon>Trapa</taxon>
    </lineage>
</organism>
<dbReference type="InterPro" id="IPR003591">
    <property type="entry name" value="Leu-rich_rpt_typical-subtyp"/>
</dbReference>
<feature type="region of interest" description="Disordered" evidence="4">
    <location>
        <begin position="1"/>
        <end position="65"/>
    </location>
</feature>
<dbReference type="PROSITE" id="PS51450">
    <property type="entry name" value="LRR"/>
    <property type="match status" value="3"/>
</dbReference>
<evidence type="ECO:0000256" key="2">
    <source>
        <dbReference type="ARBA" id="ARBA00022737"/>
    </source>
</evidence>
<feature type="coiled-coil region" evidence="3">
    <location>
        <begin position="152"/>
        <end position="179"/>
    </location>
</feature>
<dbReference type="SMART" id="SM00364">
    <property type="entry name" value="LRR_BAC"/>
    <property type="match status" value="8"/>
</dbReference>
<dbReference type="Proteomes" id="UP001346149">
    <property type="component" value="Unassembled WGS sequence"/>
</dbReference>
<dbReference type="Gene3D" id="3.80.10.10">
    <property type="entry name" value="Ribonuclease Inhibitor"/>
    <property type="match status" value="2"/>
</dbReference>
<dbReference type="Pfam" id="PF13855">
    <property type="entry name" value="LRR_8"/>
    <property type="match status" value="3"/>
</dbReference>
<dbReference type="AlphaFoldDB" id="A0AAN7MT67"/>
<reference evidence="5 6" key="1">
    <citation type="journal article" date="2023" name="Hortic Res">
        <title>Pangenome of water caltrop reveals structural variations and asymmetric subgenome divergence after allopolyploidization.</title>
        <authorList>
            <person name="Zhang X."/>
            <person name="Chen Y."/>
            <person name="Wang L."/>
            <person name="Yuan Y."/>
            <person name="Fang M."/>
            <person name="Shi L."/>
            <person name="Lu R."/>
            <person name="Comes H.P."/>
            <person name="Ma Y."/>
            <person name="Chen Y."/>
            <person name="Huang G."/>
            <person name="Zhou Y."/>
            <person name="Zheng Z."/>
            <person name="Qiu Y."/>
        </authorList>
    </citation>
    <scope>NUCLEOTIDE SEQUENCE [LARGE SCALE GENOMIC DNA]</scope>
    <source>
        <strain evidence="5">F231</strain>
    </source>
</reference>
<dbReference type="EMBL" id="JAXQNO010000003">
    <property type="protein sequence ID" value="KAK4801430.1"/>
    <property type="molecule type" value="Genomic_DNA"/>
</dbReference>
<evidence type="ECO:0000256" key="4">
    <source>
        <dbReference type="SAM" id="MobiDB-lite"/>
    </source>
</evidence>
<evidence type="ECO:0000256" key="3">
    <source>
        <dbReference type="SAM" id="Coils"/>
    </source>
</evidence>
<keyword evidence="3" id="KW-0175">Coiled coil</keyword>